<dbReference type="RefSeq" id="WP_103558685.1">
    <property type="nucleotide sequence ID" value="NZ_CP060707.1"/>
</dbReference>
<name>A0A7S9WRB7_9BACT</name>
<evidence type="ECO:0008006" key="4">
    <source>
        <dbReference type="Google" id="ProtNLM"/>
    </source>
</evidence>
<feature type="chain" id="PRO_5033027887" description="Lipoprotein" evidence="1">
    <location>
        <begin position="19"/>
        <end position="183"/>
    </location>
</feature>
<proteinExistence type="predicted"/>
<keyword evidence="1" id="KW-0732">Signal</keyword>
<organism evidence="2 3">
    <name type="scientific">Campylobacter concisus</name>
    <dbReference type="NCBI Taxonomy" id="199"/>
    <lineage>
        <taxon>Bacteria</taxon>
        <taxon>Pseudomonadati</taxon>
        <taxon>Campylobacterota</taxon>
        <taxon>Epsilonproteobacteria</taxon>
        <taxon>Campylobacterales</taxon>
        <taxon>Campylobacteraceae</taxon>
        <taxon>Campylobacter</taxon>
    </lineage>
</organism>
<evidence type="ECO:0000313" key="2">
    <source>
        <dbReference type="EMBL" id="QPH90379.1"/>
    </source>
</evidence>
<evidence type="ECO:0000256" key="1">
    <source>
        <dbReference type="SAM" id="SignalP"/>
    </source>
</evidence>
<dbReference type="EMBL" id="CP060707">
    <property type="protein sequence ID" value="QPH90379.1"/>
    <property type="molecule type" value="Genomic_DNA"/>
</dbReference>
<dbReference type="AlphaFoldDB" id="A0A7S9WRB7"/>
<reference evidence="2 3" key="1">
    <citation type="journal article" date="2018" name="Emerg. Microbes Infect.">
        <title>Genomic analysis of oral Campylobacter concisus strains identified a potential bacterial molecular marker associated with active Crohn's disease.</title>
        <authorList>
            <person name="Liu F."/>
            <person name="Ma R."/>
            <person name="Tay C.Y.A."/>
            <person name="Octavia S."/>
            <person name="Lan R."/>
            <person name="Chung H.K.L."/>
            <person name="Riordan S.M."/>
            <person name="Grimm M.C."/>
            <person name="Leong R.W."/>
            <person name="Tanaka M.M."/>
            <person name="Connor S."/>
            <person name="Zhang L."/>
        </authorList>
    </citation>
    <scope>NUCLEOTIDE SEQUENCE [LARGE SCALE GENOMIC DNA]</scope>
    <source>
        <strain evidence="2 3">P1CDO2</strain>
    </source>
</reference>
<dbReference type="Proteomes" id="UP000594508">
    <property type="component" value="Chromosome"/>
</dbReference>
<evidence type="ECO:0000313" key="3">
    <source>
        <dbReference type="Proteomes" id="UP000594508"/>
    </source>
</evidence>
<protein>
    <recommendedName>
        <fullName evidence="4">Lipoprotein</fullName>
    </recommendedName>
</protein>
<accession>A0A7S9WRB7</accession>
<feature type="signal peptide" evidence="1">
    <location>
        <begin position="1"/>
        <end position="18"/>
    </location>
</feature>
<sequence>MKLNRMVLIFALLTSAFGAELEQKLEAKFDKYKVKEVYKGEIKIPNSYKKDEEGKYRDSAGKYVGNQQDFYINFAGKYMIVTHSCGTSCYYRTVEDLSAGESVKVDGMSKFDNNLANFAVGNNFLAGYTLLTTREDSTLMLVQYLENDTDICKQEYFVLKTLKNGKMKLKSISKRTPCDTPIK</sequence>
<gene>
    <name evidence="2" type="ORF">CVT00_02230</name>
</gene>